<organism evidence="1 2">
    <name type="scientific">Neglectibacter timonensis</name>
    <dbReference type="NCBI Taxonomy" id="1776382"/>
    <lineage>
        <taxon>Bacteria</taxon>
        <taxon>Bacillati</taxon>
        <taxon>Bacillota</taxon>
        <taxon>Clostridia</taxon>
        <taxon>Eubacteriales</taxon>
        <taxon>Oscillospiraceae</taxon>
        <taxon>Neglectibacter</taxon>
    </lineage>
</organism>
<evidence type="ECO:0000313" key="2">
    <source>
        <dbReference type="Proteomes" id="UP001524473"/>
    </source>
</evidence>
<proteinExistence type="predicted"/>
<protein>
    <submittedName>
        <fullName evidence="1">Uncharacterized protein</fullName>
    </submittedName>
</protein>
<evidence type="ECO:0000313" key="1">
    <source>
        <dbReference type="EMBL" id="MCQ4838668.1"/>
    </source>
</evidence>
<dbReference type="RefSeq" id="WP_066867263.1">
    <property type="nucleotide sequence ID" value="NZ_CABKVV010000014.1"/>
</dbReference>
<reference evidence="1 2" key="1">
    <citation type="submission" date="2022-06" db="EMBL/GenBank/DDBJ databases">
        <title>Isolation of gut microbiota from human fecal samples.</title>
        <authorList>
            <person name="Pamer E.G."/>
            <person name="Barat B."/>
            <person name="Waligurski E."/>
            <person name="Medina S."/>
            <person name="Paddock L."/>
            <person name="Mostad J."/>
        </authorList>
    </citation>
    <scope>NUCLEOTIDE SEQUENCE [LARGE SCALE GENOMIC DNA]</scope>
    <source>
        <strain evidence="1 2">DFI.9.73</strain>
    </source>
</reference>
<name>A0ABT1RVI8_9FIRM</name>
<dbReference type="EMBL" id="JANFZH010000003">
    <property type="protein sequence ID" value="MCQ4838668.1"/>
    <property type="molecule type" value="Genomic_DNA"/>
</dbReference>
<sequence>MKTQKAPDRKKRFSIFLLVLCLVGYAVFAATRYSGYSTYVPFTGQIFRLKAGEVESVRITNGSTGVTCNYAEGEEGFSDLLDTLNSLRYWAWIPDPPVARGGYEYVLWIQTGGESVGFQFTSRSILVRGIWYQVRGPQLGRLAELVEK</sequence>
<keyword evidence="2" id="KW-1185">Reference proteome</keyword>
<accession>A0ABT1RVI8</accession>
<comment type="caution">
    <text evidence="1">The sequence shown here is derived from an EMBL/GenBank/DDBJ whole genome shotgun (WGS) entry which is preliminary data.</text>
</comment>
<dbReference type="Proteomes" id="UP001524473">
    <property type="component" value="Unassembled WGS sequence"/>
</dbReference>
<dbReference type="GeneID" id="90533840"/>
<gene>
    <name evidence="1" type="ORF">NE695_01920</name>
</gene>